<evidence type="ECO:0000259" key="2">
    <source>
        <dbReference type="PROSITE" id="PS50280"/>
    </source>
</evidence>
<dbReference type="PANTHER" id="PTHR47332">
    <property type="entry name" value="SET DOMAIN-CONTAINING PROTEIN 5"/>
    <property type="match status" value="1"/>
</dbReference>
<dbReference type="AlphaFoldDB" id="A0A9P8V210"/>
<organism evidence="3 4">
    <name type="scientific">Plectosphaerella plurivora</name>
    <dbReference type="NCBI Taxonomy" id="936078"/>
    <lineage>
        <taxon>Eukaryota</taxon>
        <taxon>Fungi</taxon>
        <taxon>Dikarya</taxon>
        <taxon>Ascomycota</taxon>
        <taxon>Pezizomycotina</taxon>
        <taxon>Sordariomycetes</taxon>
        <taxon>Hypocreomycetidae</taxon>
        <taxon>Glomerellales</taxon>
        <taxon>Plectosphaerellaceae</taxon>
        <taxon>Plectosphaerella</taxon>
    </lineage>
</organism>
<proteinExistence type="predicted"/>
<dbReference type="InterPro" id="IPR053185">
    <property type="entry name" value="SET_domain_protein"/>
</dbReference>
<dbReference type="PANTHER" id="PTHR47332:SF4">
    <property type="entry name" value="SET DOMAIN-CONTAINING PROTEIN 5"/>
    <property type="match status" value="1"/>
</dbReference>
<keyword evidence="4" id="KW-1185">Reference proteome</keyword>
<name>A0A9P8V210_9PEZI</name>
<dbReference type="Proteomes" id="UP000770015">
    <property type="component" value="Unassembled WGS sequence"/>
</dbReference>
<dbReference type="SUPFAM" id="SSF82199">
    <property type="entry name" value="SET domain"/>
    <property type="match status" value="1"/>
</dbReference>
<protein>
    <recommendedName>
        <fullName evidence="2">SET domain-containing protein</fullName>
    </recommendedName>
</protein>
<dbReference type="Gene3D" id="2.170.270.10">
    <property type="entry name" value="SET domain"/>
    <property type="match status" value="1"/>
</dbReference>
<feature type="region of interest" description="Disordered" evidence="1">
    <location>
        <begin position="47"/>
        <end position="89"/>
    </location>
</feature>
<dbReference type="OrthoDB" id="3180714at2759"/>
<sequence>MDSRTLDPENPDDRLDHLVSLMFDGFALTSGYGGVVQCPYDSDKERITELDCEEDDDGSSVASKSSPRQRECSTEETTDGGDSDGAPETKMIRTSIGLVHVVMDLAKKPLAESNGRDILFSNTSIEVRKSDLGGFGIFAIRDLVFQEHILIERTLFHASGTSVITAFESLEDSDRELFLDLHSHNPDDDTLEQRIRATFFTNNFVCGNRAGGGVFLAAARFNHACSARCSVKYAYDLTEDVMTFTIGRRGGVEAGEELTVCYGKDRDMLLEQYGFDCTCGACDSVLREKNEEQAAEWSV</sequence>
<accession>A0A9P8V210</accession>
<dbReference type="PROSITE" id="PS50280">
    <property type="entry name" value="SET"/>
    <property type="match status" value="1"/>
</dbReference>
<dbReference type="Pfam" id="PF00856">
    <property type="entry name" value="SET"/>
    <property type="match status" value="1"/>
</dbReference>
<evidence type="ECO:0000313" key="4">
    <source>
        <dbReference type="Proteomes" id="UP000770015"/>
    </source>
</evidence>
<gene>
    <name evidence="3" type="ORF">F5X68DRAFT_250152</name>
</gene>
<evidence type="ECO:0000313" key="3">
    <source>
        <dbReference type="EMBL" id="KAH6665336.1"/>
    </source>
</evidence>
<feature type="domain" description="SET" evidence="2">
    <location>
        <begin position="123"/>
        <end position="263"/>
    </location>
</feature>
<reference evidence="3" key="1">
    <citation type="journal article" date="2021" name="Nat. Commun.">
        <title>Genetic determinants of endophytism in the Arabidopsis root mycobiome.</title>
        <authorList>
            <person name="Mesny F."/>
            <person name="Miyauchi S."/>
            <person name="Thiergart T."/>
            <person name="Pickel B."/>
            <person name="Atanasova L."/>
            <person name="Karlsson M."/>
            <person name="Huettel B."/>
            <person name="Barry K.W."/>
            <person name="Haridas S."/>
            <person name="Chen C."/>
            <person name="Bauer D."/>
            <person name="Andreopoulos W."/>
            <person name="Pangilinan J."/>
            <person name="LaButti K."/>
            <person name="Riley R."/>
            <person name="Lipzen A."/>
            <person name="Clum A."/>
            <person name="Drula E."/>
            <person name="Henrissat B."/>
            <person name="Kohler A."/>
            <person name="Grigoriev I.V."/>
            <person name="Martin F.M."/>
            <person name="Hacquard S."/>
        </authorList>
    </citation>
    <scope>NUCLEOTIDE SEQUENCE</scope>
    <source>
        <strain evidence="3">MPI-SDFR-AT-0117</strain>
    </source>
</reference>
<comment type="caution">
    <text evidence="3">The sequence shown here is derived from an EMBL/GenBank/DDBJ whole genome shotgun (WGS) entry which is preliminary data.</text>
</comment>
<dbReference type="InterPro" id="IPR046341">
    <property type="entry name" value="SET_dom_sf"/>
</dbReference>
<evidence type="ECO:0000256" key="1">
    <source>
        <dbReference type="SAM" id="MobiDB-lite"/>
    </source>
</evidence>
<dbReference type="EMBL" id="JAGSXJ010000038">
    <property type="protein sequence ID" value="KAH6665336.1"/>
    <property type="molecule type" value="Genomic_DNA"/>
</dbReference>
<dbReference type="InterPro" id="IPR001214">
    <property type="entry name" value="SET_dom"/>
</dbReference>